<keyword evidence="2" id="KW-0238">DNA-binding</keyword>
<dbReference type="PROSITE" id="PS50043">
    <property type="entry name" value="HTH_LUXR_2"/>
    <property type="match status" value="1"/>
</dbReference>
<dbReference type="InterPro" id="IPR013767">
    <property type="entry name" value="PAS_fold"/>
</dbReference>
<evidence type="ECO:0000259" key="4">
    <source>
        <dbReference type="PROSITE" id="PS50043"/>
    </source>
</evidence>
<dbReference type="SUPFAM" id="SSF55785">
    <property type="entry name" value="PYP-like sensor domain (PAS domain)"/>
    <property type="match status" value="1"/>
</dbReference>
<dbReference type="OrthoDB" id="9802186at2"/>
<dbReference type="Pfam" id="PF00196">
    <property type="entry name" value="GerE"/>
    <property type="match status" value="1"/>
</dbReference>
<dbReference type="SUPFAM" id="SSF46894">
    <property type="entry name" value="C-terminal effector domain of the bipartite response regulators"/>
    <property type="match status" value="1"/>
</dbReference>
<dbReference type="GO" id="GO:0006355">
    <property type="term" value="P:regulation of DNA-templated transcription"/>
    <property type="evidence" value="ECO:0007669"/>
    <property type="project" value="InterPro"/>
</dbReference>
<dbReference type="Gene3D" id="3.30.450.20">
    <property type="entry name" value="PAS domain"/>
    <property type="match status" value="1"/>
</dbReference>
<dbReference type="CDD" id="cd06170">
    <property type="entry name" value="LuxR_C_like"/>
    <property type="match status" value="1"/>
</dbReference>
<evidence type="ECO:0000313" key="7">
    <source>
        <dbReference type="Proteomes" id="UP000033662"/>
    </source>
</evidence>
<protein>
    <submittedName>
        <fullName evidence="6">LuxR family transcriptional regulator</fullName>
    </submittedName>
</protein>
<evidence type="ECO:0000313" key="6">
    <source>
        <dbReference type="EMBL" id="KKA09905.1"/>
    </source>
</evidence>
<dbReference type="GO" id="GO:0003677">
    <property type="term" value="F:DNA binding"/>
    <property type="evidence" value="ECO:0007669"/>
    <property type="project" value="UniProtKB-KW"/>
</dbReference>
<keyword evidence="3" id="KW-0804">Transcription</keyword>
<keyword evidence="1" id="KW-0805">Transcription regulation</keyword>
<comment type="caution">
    <text evidence="6">The sequence shown here is derived from an EMBL/GenBank/DDBJ whole genome shotgun (WGS) entry which is preliminary data.</text>
</comment>
<evidence type="ECO:0000256" key="3">
    <source>
        <dbReference type="ARBA" id="ARBA00023163"/>
    </source>
</evidence>
<dbReference type="InterPro" id="IPR016032">
    <property type="entry name" value="Sig_transdc_resp-reg_C-effctor"/>
</dbReference>
<dbReference type="InterPro" id="IPR000014">
    <property type="entry name" value="PAS"/>
</dbReference>
<proteinExistence type="predicted"/>
<dbReference type="EMBL" id="JZXC01000001">
    <property type="protein sequence ID" value="KKA09905.1"/>
    <property type="molecule type" value="Genomic_DNA"/>
</dbReference>
<evidence type="ECO:0000256" key="2">
    <source>
        <dbReference type="ARBA" id="ARBA00023125"/>
    </source>
</evidence>
<dbReference type="Gene3D" id="1.10.10.10">
    <property type="entry name" value="Winged helix-like DNA-binding domain superfamily/Winged helix DNA-binding domain"/>
    <property type="match status" value="1"/>
</dbReference>
<gene>
    <name evidence="6" type="ORF">VP02_00655</name>
</gene>
<reference evidence="6 7" key="1">
    <citation type="submission" date="2015-03" db="EMBL/GenBank/DDBJ databases">
        <title>Pseudomonas fluorescens 1855-344 Genome sequencing and assembly.</title>
        <authorList>
            <person name="Eng W.W.H."/>
            <person name="Gan H.M."/>
            <person name="Savka M.A."/>
        </authorList>
    </citation>
    <scope>NUCLEOTIDE SEQUENCE [LARGE SCALE GENOMIC DNA]</scope>
    <source>
        <strain evidence="6 7">1855-344</strain>
    </source>
</reference>
<evidence type="ECO:0000259" key="5">
    <source>
        <dbReference type="PROSITE" id="PS50112"/>
    </source>
</evidence>
<organism evidence="6 7">
    <name type="scientific">Pseudomonas kilonensis</name>
    <dbReference type="NCBI Taxonomy" id="132476"/>
    <lineage>
        <taxon>Bacteria</taxon>
        <taxon>Pseudomonadati</taxon>
        <taxon>Pseudomonadota</taxon>
        <taxon>Gammaproteobacteria</taxon>
        <taxon>Pseudomonadales</taxon>
        <taxon>Pseudomonadaceae</taxon>
        <taxon>Pseudomonas</taxon>
    </lineage>
</organism>
<dbReference type="InterPro" id="IPR035965">
    <property type="entry name" value="PAS-like_dom_sf"/>
</dbReference>
<evidence type="ECO:0000256" key="1">
    <source>
        <dbReference type="ARBA" id="ARBA00023015"/>
    </source>
</evidence>
<dbReference type="AlphaFoldDB" id="A0A0F4XVQ8"/>
<dbReference type="PRINTS" id="PR00038">
    <property type="entry name" value="HTHLUXR"/>
</dbReference>
<sequence length="191" mass="22094">MTDPTPRQLQDLERMAFQVSPAPQVITGDRCILELNDAFATLFGFKREELLGELLLKLYPSQADFKIIGDRSLNWLRHAKNGAYSDERFMQHQSGEVFWARAKGYTLTPEDPFHLMVWHFERIDQAVRPTINLTPREREIAVHIVNGLTCKEIGRKFNISHRTVEVHRGRLMKKLKAKNSAELVSKIIVLK</sequence>
<feature type="domain" description="PAS" evidence="5">
    <location>
        <begin position="32"/>
        <end position="56"/>
    </location>
</feature>
<dbReference type="Pfam" id="PF00989">
    <property type="entry name" value="PAS"/>
    <property type="match status" value="1"/>
</dbReference>
<accession>A0A0F4XVQ8</accession>
<dbReference type="InterPro" id="IPR036388">
    <property type="entry name" value="WH-like_DNA-bd_sf"/>
</dbReference>
<dbReference type="InterPro" id="IPR000792">
    <property type="entry name" value="Tscrpt_reg_LuxR_C"/>
</dbReference>
<dbReference type="PANTHER" id="PTHR44688">
    <property type="entry name" value="DNA-BINDING TRANSCRIPTIONAL ACTIVATOR DEVR_DOSR"/>
    <property type="match status" value="1"/>
</dbReference>
<dbReference type="PATRIC" id="fig|132476.4.peg.142"/>
<dbReference type="PROSITE" id="PS50112">
    <property type="entry name" value="PAS"/>
    <property type="match status" value="1"/>
</dbReference>
<feature type="domain" description="HTH luxR-type" evidence="4">
    <location>
        <begin position="126"/>
        <end position="191"/>
    </location>
</feature>
<dbReference type="NCBIfam" id="TIGR00229">
    <property type="entry name" value="sensory_box"/>
    <property type="match status" value="1"/>
</dbReference>
<dbReference type="SMART" id="SM00421">
    <property type="entry name" value="HTH_LUXR"/>
    <property type="match status" value="1"/>
</dbReference>
<dbReference type="PANTHER" id="PTHR44688:SF16">
    <property type="entry name" value="DNA-BINDING TRANSCRIPTIONAL ACTIVATOR DEVR_DOSR"/>
    <property type="match status" value="1"/>
</dbReference>
<name>A0A0F4XVQ8_9PSED</name>
<dbReference type="Proteomes" id="UP000033662">
    <property type="component" value="Unassembled WGS sequence"/>
</dbReference>